<keyword evidence="3" id="KW-0012">Acyltransferase</keyword>
<dbReference type="Gene3D" id="3.40.47.10">
    <property type="match status" value="1"/>
</dbReference>
<reference evidence="6" key="1">
    <citation type="journal article" date="2019" name="Sci. Rep.">
        <title>Draft genome of Tanacetum cinerariifolium, the natural source of mosquito coil.</title>
        <authorList>
            <person name="Yamashiro T."/>
            <person name="Shiraishi A."/>
            <person name="Satake H."/>
            <person name="Nakayama K."/>
        </authorList>
    </citation>
    <scope>NUCLEOTIDE SEQUENCE</scope>
</reference>
<comment type="similarity">
    <text evidence="1">Belongs to the thiolase-like superfamily. Thiolase family.</text>
</comment>
<keyword evidence="2 6" id="KW-0808">Transferase</keyword>
<gene>
    <name evidence="6" type="ORF">Tci_888177</name>
</gene>
<feature type="domain" description="Thiolase N-terminal" evidence="5">
    <location>
        <begin position="3"/>
        <end position="78"/>
    </location>
</feature>
<evidence type="ECO:0000259" key="5">
    <source>
        <dbReference type="Pfam" id="PF00108"/>
    </source>
</evidence>
<evidence type="ECO:0000256" key="2">
    <source>
        <dbReference type="ARBA" id="ARBA00022679"/>
    </source>
</evidence>
<dbReference type="EMBL" id="BKCJ011291732">
    <property type="protein sequence ID" value="GFD16208.1"/>
    <property type="molecule type" value="Genomic_DNA"/>
</dbReference>
<protein>
    <submittedName>
        <fullName evidence="6">Acetyl-CoA acetyltransferase, cytosolic 1-like</fullName>
    </submittedName>
</protein>
<organism evidence="6">
    <name type="scientific">Tanacetum cinerariifolium</name>
    <name type="common">Dalmatian daisy</name>
    <name type="synonym">Chrysanthemum cinerariifolium</name>
    <dbReference type="NCBI Taxonomy" id="118510"/>
    <lineage>
        <taxon>Eukaryota</taxon>
        <taxon>Viridiplantae</taxon>
        <taxon>Streptophyta</taxon>
        <taxon>Embryophyta</taxon>
        <taxon>Tracheophyta</taxon>
        <taxon>Spermatophyta</taxon>
        <taxon>Magnoliopsida</taxon>
        <taxon>eudicotyledons</taxon>
        <taxon>Gunneridae</taxon>
        <taxon>Pentapetalae</taxon>
        <taxon>asterids</taxon>
        <taxon>campanulids</taxon>
        <taxon>Asterales</taxon>
        <taxon>Asteraceae</taxon>
        <taxon>Asteroideae</taxon>
        <taxon>Anthemideae</taxon>
        <taxon>Anthemidinae</taxon>
        <taxon>Tanacetum</taxon>
    </lineage>
</organism>
<evidence type="ECO:0000313" key="6">
    <source>
        <dbReference type="EMBL" id="GFD16208.1"/>
    </source>
</evidence>
<feature type="compositionally biased region" description="Basic and acidic residues" evidence="4">
    <location>
        <begin position="161"/>
        <end position="177"/>
    </location>
</feature>
<evidence type="ECO:0000256" key="1">
    <source>
        <dbReference type="ARBA" id="ARBA00010982"/>
    </source>
</evidence>
<dbReference type="InterPro" id="IPR020616">
    <property type="entry name" value="Thiolase_N"/>
</dbReference>
<dbReference type="SUPFAM" id="SSF53901">
    <property type="entry name" value="Thiolase-like"/>
    <property type="match status" value="1"/>
</dbReference>
<evidence type="ECO:0000256" key="3">
    <source>
        <dbReference type="ARBA" id="ARBA00023315"/>
    </source>
</evidence>
<evidence type="ECO:0000256" key="4">
    <source>
        <dbReference type="SAM" id="MobiDB-lite"/>
    </source>
</evidence>
<feature type="region of interest" description="Disordered" evidence="4">
    <location>
        <begin position="148"/>
        <end position="177"/>
    </location>
</feature>
<proteinExistence type="inferred from homology"/>
<feature type="non-terminal residue" evidence="6">
    <location>
        <position position="1"/>
    </location>
</feature>
<feature type="non-terminal residue" evidence="6">
    <location>
        <position position="204"/>
    </location>
</feature>
<accession>A0A699U4Q0</accession>
<name>A0A699U4Q0_TANCI</name>
<dbReference type="InterPro" id="IPR016039">
    <property type="entry name" value="Thiolase-like"/>
</dbReference>
<sequence>YHRAAEKGRFRKELVPVFVPQPKGDAALFDTDEQPRVSTLEKLATLKPAFQPDGGTVTAGNAAGINDGAAAALLVSEDALKRFNLQLVGGGGRRPSHYGHGPGASHPQGARACRPYPRRHGPHRAQRSLCFTERGCYPRTGPRCKQGERERRLHCHGPPTRVERGAHRGHAGARDAAPRRRALRFGDHVRGCGPGRGHGLRKNV</sequence>
<dbReference type="PANTHER" id="PTHR18919">
    <property type="entry name" value="ACETYL-COA C-ACYLTRANSFERASE"/>
    <property type="match status" value="1"/>
</dbReference>
<dbReference type="Pfam" id="PF00108">
    <property type="entry name" value="Thiolase_N"/>
    <property type="match status" value="1"/>
</dbReference>
<comment type="caution">
    <text evidence="6">The sequence shown here is derived from an EMBL/GenBank/DDBJ whole genome shotgun (WGS) entry which is preliminary data.</text>
</comment>
<dbReference type="PANTHER" id="PTHR18919:SF107">
    <property type="entry name" value="ACETYL-COA ACETYLTRANSFERASE, CYTOSOLIC"/>
    <property type="match status" value="1"/>
</dbReference>
<dbReference type="GO" id="GO:0016747">
    <property type="term" value="F:acyltransferase activity, transferring groups other than amino-acyl groups"/>
    <property type="evidence" value="ECO:0007669"/>
    <property type="project" value="InterPro"/>
</dbReference>
<dbReference type="AlphaFoldDB" id="A0A699U4Q0"/>